<dbReference type="GO" id="GO:0004867">
    <property type="term" value="F:serine-type endopeptidase inhibitor activity"/>
    <property type="evidence" value="ECO:0007669"/>
    <property type="project" value="InterPro"/>
</dbReference>
<reference evidence="6" key="2">
    <citation type="submission" date="2023-03" db="EMBL/GenBank/DDBJ databases">
        <authorList>
            <person name="Inwood S.N."/>
            <person name="Skelly J.G."/>
            <person name="Guhlin J."/>
            <person name="Harrop T.W.R."/>
            <person name="Goldson S.G."/>
            <person name="Dearden P.K."/>
        </authorList>
    </citation>
    <scope>NUCLEOTIDE SEQUENCE</scope>
    <source>
        <strain evidence="6">Lincoln</strain>
        <tissue evidence="6">Whole body</tissue>
    </source>
</reference>
<dbReference type="Gene3D" id="3.30.60.30">
    <property type="match status" value="4"/>
</dbReference>
<evidence type="ECO:0000256" key="4">
    <source>
        <dbReference type="SAM" id="SignalP"/>
    </source>
</evidence>
<reference evidence="6" key="1">
    <citation type="journal article" date="2023" name="bioRxiv">
        <title>Scaffold-level genome assemblies of two parasitoid biocontrol wasps reveal the parthenogenesis mechanism and an associated novel virus.</title>
        <authorList>
            <person name="Inwood S."/>
            <person name="Skelly J."/>
            <person name="Guhlin J."/>
            <person name="Harrop T."/>
            <person name="Goldson S."/>
            <person name="Dearden P."/>
        </authorList>
    </citation>
    <scope>NUCLEOTIDE SEQUENCE</scope>
    <source>
        <strain evidence="6">Lincoln</strain>
        <tissue evidence="6">Whole body</tissue>
    </source>
</reference>
<dbReference type="InterPro" id="IPR039932">
    <property type="entry name" value="Spink4-like"/>
</dbReference>
<keyword evidence="4" id="KW-0732">Signal</keyword>
<organism evidence="6 7">
    <name type="scientific">Microctonus hyperodae</name>
    <name type="common">Parasitoid wasp</name>
    <dbReference type="NCBI Taxonomy" id="165561"/>
    <lineage>
        <taxon>Eukaryota</taxon>
        <taxon>Metazoa</taxon>
        <taxon>Ecdysozoa</taxon>
        <taxon>Arthropoda</taxon>
        <taxon>Hexapoda</taxon>
        <taxon>Insecta</taxon>
        <taxon>Pterygota</taxon>
        <taxon>Neoptera</taxon>
        <taxon>Endopterygota</taxon>
        <taxon>Hymenoptera</taxon>
        <taxon>Apocrita</taxon>
        <taxon>Ichneumonoidea</taxon>
        <taxon>Braconidae</taxon>
        <taxon>Euphorinae</taxon>
        <taxon>Microctonus</taxon>
    </lineage>
</organism>
<evidence type="ECO:0000256" key="3">
    <source>
        <dbReference type="ARBA" id="ARBA00023157"/>
    </source>
</evidence>
<evidence type="ECO:0000313" key="6">
    <source>
        <dbReference type="EMBL" id="KAK0167168.1"/>
    </source>
</evidence>
<gene>
    <name evidence="6" type="ORF">PV327_004601</name>
</gene>
<dbReference type="InterPro" id="IPR036058">
    <property type="entry name" value="Kazal_dom_sf"/>
</dbReference>
<dbReference type="SUPFAM" id="SSF100895">
    <property type="entry name" value="Kazal-type serine protease inhibitors"/>
    <property type="match status" value="5"/>
</dbReference>
<dbReference type="SMART" id="SM00280">
    <property type="entry name" value="KAZAL"/>
    <property type="match status" value="4"/>
</dbReference>
<evidence type="ECO:0000256" key="1">
    <source>
        <dbReference type="ARBA" id="ARBA00004613"/>
    </source>
</evidence>
<name>A0AA39KMP4_MICHY</name>
<dbReference type="Proteomes" id="UP001168972">
    <property type="component" value="Unassembled WGS sequence"/>
</dbReference>
<dbReference type="Pfam" id="PF00050">
    <property type="entry name" value="Kazal_1"/>
    <property type="match status" value="1"/>
</dbReference>
<protein>
    <recommendedName>
        <fullName evidence="5">Kazal-like domain-containing protein</fullName>
    </recommendedName>
</protein>
<keyword evidence="3" id="KW-1015">Disulfide bond</keyword>
<dbReference type="PANTHER" id="PTHR21179">
    <property type="entry name" value="SERINE-TYPE ENDOPEPTIDASE INHIBITOR"/>
    <property type="match status" value="1"/>
</dbReference>
<evidence type="ECO:0000256" key="2">
    <source>
        <dbReference type="ARBA" id="ARBA00022525"/>
    </source>
</evidence>
<dbReference type="PROSITE" id="PS51465">
    <property type="entry name" value="KAZAL_2"/>
    <property type="match status" value="4"/>
</dbReference>
<sequence>MTSKGATFRNKWLLILLIIATFLKPSVTEESHTGCEKYINYKDYEEVCGTDGTTYSNKLHLHCLNRHYGKDVAIAHLGCCLPGEKNFQYNHEFFIYSPICTPNGRTWSNIHALRCYNRINNIRNERYLMGSCHNDSDEISCTQNVLRQGGFNPVCASNGLTYQNIAEVKCLKKYNPELRVLYDGKCRIFTAARKVQSDIDETKAFRPENIKYVCQVSKILFDPNPICGTDNITYENPFKFFCKIWNTEKVKVAFQGVCDSDAHKECLLADLHLRFSRACRGPADNPCGLVACEGSKFPVCASDNKTYISIEAMWCINRQKNLGLYHRHDGPCLEDHH</sequence>
<dbReference type="PANTHER" id="PTHR21179:SF0">
    <property type="entry name" value="SERINE PROTEASE INHIBITOR KAZAL-TYPE 4"/>
    <property type="match status" value="1"/>
</dbReference>
<dbReference type="AlphaFoldDB" id="A0AA39KMP4"/>
<dbReference type="InterPro" id="IPR002350">
    <property type="entry name" value="Kazal_dom"/>
</dbReference>
<feature type="domain" description="Kazal-like" evidence="5">
    <location>
        <begin position="29"/>
        <end position="82"/>
    </location>
</feature>
<feature type="signal peptide" evidence="4">
    <location>
        <begin position="1"/>
        <end position="28"/>
    </location>
</feature>
<evidence type="ECO:0000259" key="5">
    <source>
        <dbReference type="PROSITE" id="PS51465"/>
    </source>
</evidence>
<comment type="subcellular location">
    <subcellularLocation>
        <location evidence="1">Secreted</location>
    </subcellularLocation>
</comment>
<evidence type="ECO:0000313" key="7">
    <source>
        <dbReference type="Proteomes" id="UP001168972"/>
    </source>
</evidence>
<dbReference type="CDD" id="cd00104">
    <property type="entry name" value="KAZAL_FS"/>
    <property type="match status" value="4"/>
</dbReference>
<comment type="caution">
    <text evidence="6">The sequence shown here is derived from an EMBL/GenBank/DDBJ whole genome shotgun (WGS) entry which is preliminary data.</text>
</comment>
<keyword evidence="2" id="KW-0964">Secreted</keyword>
<feature type="domain" description="Kazal-like" evidence="5">
    <location>
        <begin position="203"/>
        <end position="260"/>
    </location>
</feature>
<dbReference type="Pfam" id="PF07648">
    <property type="entry name" value="Kazal_2"/>
    <property type="match status" value="3"/>
</dbReference>
<feature type="chain" id="PRO_5041423811" description="Kazal-like domain-containing protein" evidence="4">
    <location>
        <begin position="29"/>
        <end position="337"/>
    </location>
</feature>
<accession>A0AA39KMP4</accession>
<dbReference type="GO" id="GO:0005576">
    <property type="term" value="C:extracellular region"/>
    <property type="evidence" value="ECO:0007669"/>
    <property type="project" value="UniProtKB-SubCell"/>
</dbReference>
<keyword evidence="7" id="KW-1185">Reference proteome</keyword>
<dbReference type="EMBL" id="JAQQBR010001832">
    <property type="protein sequence ID" value="KAK0167168.1"/>
    <property type="molecule type" value="Genomic_DNA"/>
</dbReference>
<feature type="domain" description="Kazal-like" evidence="5">
    <location>
        <begin position="126"/>
        <end position="188"/>
    </location>
</feature>
<proteinExistence type="predicted"/>
<feature type="domain" description="Kazal-like" evidence="5">
    <location>
        <begin position="281"/>
        <end position="334"/>
    </location>
</feature>